<dbReference type="Proteomes" id="UP000219338">
    <property type="component" value="Unassembled WGS sequence"/>
</dbReference>
<evidence type="ECO:0000313" key="2">
    <source>
        <dbReference type="Proteomes" id="UP000219338"/>
    </source>
</evidence>
<organism evidence="1 2">
    <name type="scientific">Armillaria ostoyae</name>
    <name type="common">Armillaria root rot fungus</name>
    <dbReference type="NCBI Taxonomy" id="47428"/>
    <lineage>
        <taxon>Eukaryota</taxon>
        <taxon>Fungi</taxon>
        <taxon>Dikarya</taxon>
        <taxon>Basidiomycota</taxon>
        <taxon>Agaricomycotina</taxon>
        <taxon>Agaricomycetes</taxon>
        <taxon>Agaricomycetidae</taxon>
        <taxon>Agaricales</taxon>
        <taxon>Marasmiineae</taxon>
        <taxon>Physalacriaceae</taxon>
        <taxon>Armillaria</taxon>
    </lineage>
</organism>
<keyword evidence="2" id="KW-1185">Reference proteome</keyword>
<name>A0A284RZM8_ARMOS</name>
<proteinExistence type="predicted"/>
<evidence type="ECO:0000313" key="1">
    <source>
        <dbReference type="EMBL" id="SJL14222.1"/>
    </source>
</evidence>
<protein>
    <submittedName>
        <fullName evidence="1">Uncharacterized protein</fullName>
    </submittedName>
</protein>
<dbReference type="EMBL" id="FUEG01000023">
    <property type="protein sequence ID" value="SJL14222.1"/>
    <property type="molecule type" value="Genomic_DNA"/>
</dbReference>
<dbReference type="AlphaFoldDB" id="A0A284RZM8"/>
<sequence>MQSLEALLVWTRTQTKALPSFDFLAQSITNFAPPMVAIPRSQCQPEQSSERVDHAIGVLDSTPLKPSKTKISPSNTAAFAVVPTMPPRSNRERAMSNDMSTSYSLSPYIPSASFHRRFPNLSQHKATEAYDRSSKLPAQLTLTGDVLTNPKAQISMGMRTSCKAA</sequence>
<dbReference type="OrthoDB" id="10540704at2759"/>
<gene>
    <name evidence="1" type="ORF">ARMOST_17678</name>
</gene>
<reference evidence="2" key="1">
    <citation type="journal article" date="2017" name="Nat. Ecol. Evol.">
        <title>Genome expansion and lineage-specific genetic innovations in the forest pathogenic fungi Armillaria.</title>
        <authorList>
            <person name="Sipos G."/>
            <person name="Prasanna A.N."/>
            <person name="Walter M.C."/>
            <person name="O'Connor E."/>
            <person name="Balint B."/>
            <person name="Krizsan K."/>
            <person name="Kiss B."/>
            <person name="Hess J."/>
            <person name="Varga T."/>
            <person name="Slot J."/>
            <person name="Riley R."/>
            <person name="Boka B."/>
            <person name="Rigling D."/>
            <person name="Barry K."/>
            <person name="Lee J."/>
            <person name="Mihaltcheva S."/>
            <person name="LaButti K."/>
            <person name="Lipzen A."/>
            <person name="Waldron R."/>
            <person name="Moloney N.M."/>
            <person name="Sperisen C."/>
            <person name="Kredics L."/>
            <person name="Vagvoelgyi C."/>
            <person name="Patrignani A."/>
            <person name="Fitzpatrick D."/>
            <person name="Nagy I."/>
            <person name="Doyle S."/>
            <person name="Anderson J.B."/>
            <person name="Grigoriev I.V."/>
            <person name="Gueldener U."/>
            <person name="Muensterkoetter M."/>
            <person name="Nagy L.G."/>
        </authorList>
    </citation>
    <scope>NUCLEOTIDE SEQUENCE [LARGE SCALE GENOMIC DNA]</scope>
    <source>
        <strain evidence="2">C18/9</strain>
    </source>
</reference>
<accession>A0A284RZM8</accession>